<evidence type="ECO:0000256" key="2">
    <source>
        <dbReference type="PIRSR" id="PIRSR006156-1"/>
    </source>
</evidence>
<dbReference type="RefSeq" id="WP_176942691.1">
    <property type="nucleotide sequence ID" value="NZ_JABZEC010000004.1"/>
</dbReference>
<dbReference type="InterPro" id="IPR035093">
    <property type="entry name" value="RelE/ParE_toxin_dom_sf"/>
</dbReference>
<evidence type="ECO:0000313" key="4">
    <source>
        <dbReference type="Proteomes" id="UP000563523"/>
    </source>
</evidence>
<dbReference type="InterPro" id="IPR007712">
    <property type="entry name" value="RelE/ParE_toxin"/>
</dbReference>
<keyword evidence="4" id="KW-1185">Reference proteome</keyword>
<proteinExistence type="predicted"/>
<name>A0A850R0T1_9LACO</name>
<dbReference type="NCBIfam" id="TIGR02385">
    <property type="entry name" value="RelE_StbE"/>
    <property type="match status" value="1"/>
</dbReference>
<dbReference type="SUPFAM" id="SSF143011">
    <property type="entry name" value="RelE-like"/>
    <property type="match status" value="1"/>
</dbReference>
<evidence type="ECO:0000313" key="3">
    <source>
        <dbReference type="EMBL" id="NVY96523.1"/>
    </source>
</evidence>
<dbReference type="GO" id="GO:0006415">
    <property type="term" value="P:translational termination"/>
    <property type="evidence" value="ECO:0007669"/>
    <property type="project" value="TreeGrafter"/>
</dbReference>
<dbReference type="EMBL" id="JABZEC010000004">
    <property type="protein sequence ID" value="NVY96523.1"/>
    <property type="molecule type" value="Genomic_DNA"/>
</dbReference>
<evidence type="ECO:0000256" key="1">
    <source>
        <dbReference type="ARBA" id="ARBA00022649"/>
    </source>
</evidence>
<dbReference type="GO" id="GO:0006402">
    <property type="term" value="P:mRNA catabolic process"/>
    <property type="evidence" value="ECO:0007669"/>
    <property type="project" value="TreeGrafter"/>
</dbReference>
<gene>
    <name evidence="3" type="ORF">HU830_04995</name>
</gene>
<protein>
    <submittedName>
        <fullName evidence="3">Type II toxin-antitoxin system YafQ family toxin</fullName>
    </submittedName>
</protein>
<reference evidence="3 4" key="1">
    <citation type="submission" date="2020-06" db="EMBL/GenBank/DDBJ databases">
        <authorList>
            <person name="Kang J."/>
        </authorList>
    </citation>
    <scope>NUCLEOTIDE SEQUENCE [LARGE SCALE GENOMIC DNA]</scope>
    <source>
        <strain evidence="3 4">DCY120</strain>
    </source>
</reference>
<dbReference type="InterPro" id="IPR004386">
    <property type="entry name" value="Toxin_YafQ-like"/>
</dbReference>
<dbReference type="Gene3D" id="3.30.2310.20">
    <property type="entry name" value="RelE-like"/>
    <property type="match status" value="1"/>
</dbReference>
<accession>A0A850R0T1</accession>
<dbReference type="PANTHER" id="PTHR40588">
    <property type="entry name" value="MRNA INTERFERASE TOXIN YAFQ"/>
    <property type="match status" value="1"/>
</dbReference>
<organism evidence="3 4">
    <name type="scientific">Bombilactobacillus apium</name>
    <dbReference type="NCBI Taxonomy" id="2675299"/>
    <lineage>
        <taxon>Bacteria</taxon>
        <taxon>Bacillati</taxon>
        <taxon>Bacillota</taxon>
        <taxon>Bacilli</taxon>
        <taxon>Lactobacillales</taxon>
        <taxon>Lactobacillaceae</taxon>
        <taxon>Bombilactobacillus</taxon>
    </lineage>
</organism>
<dbReference type="GO" id="GO:0004521">
    <property type="term" value="F:RNA endonuclease activity"/>
    <property type="evidence" value="ECO:0007669"/>
    <property type="project" value="TreeGrafter"/>
</dbReference>
<dbReference type="Pfam" id="PF15738">
    <property type="entry name" value="YafQ_toxin"/>
    <property type="match status" value="1"/>
</dbReference>
<dbReference type="AlphaFoldDB" id="A0A850R0T1"/>
<sequence length="93" mass="10743">MKISLTSKYRKQLKLAKKRGLDLQLIDIAVTAIVEGDLARLQRLKDHRLSGRYKNQRELHLAPDWLLRYQIVGDRVELLLLATGSHRDVLGIE</sequence>
<dbReference type="Proteomes" id="UP000563523">
    <property type="component" value="Unassembled WGS sequence"/>
</dbReference>
<keyword evidence="1" id="KW-1277">Toxin-antitoxin system</keyword>
<dbReference type="PANTHER" id="PTHR40588:SF1">
    <property type="entry name" value="MRNA INTERFERASE TOXIN YAFQ"/>
    <property type="match status" value="1"/>
</dbReference>
<feature type="active site" description="Proton donor" evidence="2">
    <location>
        <position position="86"/>
    </location>
</feature>
<comment type="caution">
    <text evidence="3">The sequence shown here is derived from an EMBL/GenBank/DDBJ whole genome shotgun (WGS) entry which is preliminary data.</text>
</comment>
<dbReference type="PIRSF" id="PIRSF006156">
    <property type="entry name" value="YafQ"/>
    <property type="match status" value="1"/>
</dbReference>